<proteinExistence type="predicted"/>
<dbReference type="AlphaFoldDB" id="A0A2N9X9R2"/>
<accession>A0A2N9X9R2</accession>
<comment type="caution">
    <text evidence="1">The sequence shown here is derived from an EMBL/GenBank/DDBJ whole genome shotgun (WGS) entry which is preliminary data.</text>
</comment>
<organism evidence="1 2">
    <name type="scientific">Snodgrassella alvi</name>
    <dbReference type="NCBI Taxonomy" id="1196083"/>
    <lineage>
        <taxon>Bacteria</taxon>
        <taxon>Pseudomonadati</taxon>
        <taxon>Pseudomonadota</taxon>
        <taxon>Betaproteobacteria</taxon>
        <taxon>Neisseriales</taxon>
        <taxon>Neisseriaceae</taxon>
        <taxon>Snodgrassella</taxon>
    </lineage>
</organism>
<sequence length="65" mass="7012">MSGYGKSEGYAGSDLLWPVQTPAAGRSFPGQKRTGVLLLNTKFVTVNEGNSVPLEKKQICLVMKI</sequence>
<reference evidence="1" key="1">
    <citation type="journal article" date="2017" name="MBio">
        <title>Type VI secretion-mediated competition in the bee gut microbiome.</title>
        <authorList>
            <person name="Steele M.I."/>
            <person name="Kwong W.K."/>
            <person name="Powell J.E."/>
            <person name="Whiteley M."/>
            <person name="Moran N.A."/>
        </authorList>
    </citation>
    <scope>NUCLEOTIDE SEQUENCE [LARGE SCALE GENOMIC DNA]</scope>
    <source>
        <strain evidence="1">WkB273</strain>
    </source>
</reference>
<protein>
    <submittedName>
        <fullName evidence="1">Uncharacterized protein</fullName>
    </submittedName>
</protein>
<dbReference type="EMBL" id="MEIL01000006">
    <property type="protein sequence ID" value="PIT41930.1"/>
    <property type="molecule type" value="Genomic_DNA"/>
</dbReference>
<gene>
    <name evidence="1" type="ORF">BHC54_00745</name>
</gene>
<dbReference type="Proteomes" id="UP000230202">
    <property type="component" value="Unassembled WGS sequence"/>
</dbReference>
<evidence type="ECO:0000313" key="1">
    <source>
        <dbReference type="EMBL" id="PIT41930.1"/>
    </source>
</evidence>
<name>A0A2N9X9R2_9NEIS</name>
<evidence type="ECO:0000313" key="2">
    <source>
        <dbReference type="Proteomes" id="UP000230202"/>
    </source>
</evidence>
<keyword evidence="2" id="KW-1185">Reference proteome</keyword>